<sequence>MTSAGVPAAREKFQARIVALLPRLRRFCHGLAGNRDLGDDLLQITVERALARHDQWEPGTSLENWTMKIASNANIDRLRAEKVRGFAVGIDEAHDLPGEDALALLEFRSELEAARAALAAMPEPLRAVMAAVVIDGQSYREAAELFEIPIGTVMSRVSRARQFVEAFVRRGPERMVAA</sequence>
<keyword evidence="4" id="KW-0804">Transcription</keyword>
<dbReference type="Gene3D" id="1.10.10.10">
    <property type="entry name" value="Winged helix-like DNA-binding domain superfamily/Winged helix DNA-binding domain"/>
    <property type="match status" value="1"/>
</dbReference>
<evidence type="ECO:0000313" key="8">
    <source>
        <dbReference type="Proteomes" id="UP001595604"/>
    </source>
</evidence>
<reference evidence="8" key="1">
    <citation type="journal article" date="2019" name="Int. J. Syst. Evol. Microbiol.">
        <title>The Global Catalogue of Microorganisms (GCM) 10K type strain sequencing project: providing services to taxonomists for standard genome sequencing and annotation.</title>
        <authorList>
            <consortium name="The Broad Institute Genomics Platform"/>
            <consortium name="The Broad Institute Genome Sequencing Center for Infectious Disease"/>
            <person name="Wu L."/>
            <person name="Ma J."/>
        </authorList>
    </citation>
    <scope>NUCLEOTIDE SEQUENCE [LARGE SCALE GENOMIC DNA]</scope>
    <source>
        <strain evidence="8">KCTC 42984</strain>
    </source>
</reference>
<dbReference type="InterPro" id="IPR053866">
    <property type="entry name" value="PhyR_sigma2"/>
</dbReference>
<dbReference type="InterPro" id="IPR039425">
    <property type="entry name" value="RNA_pol_sigma-70-like"/>
</dbReference>
<dbReference type="PANTHER" id="PTHR43133:SF25">
    <property type="entry name" value="RNA POLYMERASE SIGMA FACTOR RFAY-RELATED"/>
    <property type="match status" value="1"/>
</dbReference>
<dbReference type="InterPro" id="IPR013324">
    <property type="entry name" value="RNA_pol_sigma_r3/r4-like"/>
</dbReference>
<gene>
    <name evidence="7" type="ORF">ACFOD9_14685</name>
</gene>
<organism evidence="7 8">
    <name type="scientific">Novosphingobium bradum</name>
    <dbReference type="NCBI Taxonomy" id="1737444"/>
    <lineage>
        <taxon>Bacteria</taxon>
        <taxon>Pseudomonadati</taxon>
        <taxon>Pseudomonadota</taxon>
        <taxon>Alphaproteobacteria</taxon>
        <taxon>Sphingomonadales</taxon>
        <taxon>Sphingomonadaceae</taxon>
        <taxon>Novosphingobium</taxon>
    </lineage>
</organism>
<evidence type="ECO:0000256" key="2">
    <source>
        <dbReference type="ARBA" id="ARBA00023015"/>
    </source>
</evidence>
<feature type="domain" description="PhyR sigma2" evidence="6">
    <location>
        <begin position="17"/>
        <end position="65"/>
    </location>
</feature>
<feature type="domain" description="RNA polymerase sigma factor 70 region 4 type 2" evidence="5">
    <location>
        <begin position="112"/>
        <end position="162"/>
    </location>
</feature>
<keyword evidence="3" id="KW-0731">Sigma factor</keyword>
<comment type="caution">
    <text evidence="7">The sequence shown here is derived from an EMBL/GenBank/DDBJ whole genome shotgun (WGS) entry which is preliminary data.</text>
</comment>
<keyword evidence="2" id="KW-0805">Transcription regulation</keyword>
<evidence type="ECO:0000313" key="7">
    <source>
        <dbReference type="EMBL" id="MFC3175503.1"/>
    </source>
</evidence>
<evidence type="ECO:0000256" key="3">
    <source>
        <dbReference type="ARBA" id="ARBA00023082"/>
    </source>
</evidence>
<evidence type="ECO:0000259" key="5">
    <source>
        <dbReference type="Pfam" id="PF08281"/>
    </source>
</evidence>
<comment type="similarity">
    <text evidence="1">Belongs to the sigma-70 factor family. ECF subfamily.</text>
</comment>
<dbReference type="Proteomes" id="UP001595604">
    <property type="component" value="Unassembled WGS sequence"/>
</dbReference>
<dbReference type="Pfam" id="PF22029">
    <property type="entry name" value="PhyR_sigma2"/>
    <property type="match status" value="1"/>
</dbReference>
<dbReference type="EMBL" id="JBHRTQ010000015">
    <property type="protein sequence ID" value="MFC3175503.1"/>
    <property type="molecule type" value="Genomic_DNA"/>
</dbReference>
<dbReference type="InterPro" id="IPR013325">
    <property type="entry name" value="RNA_pol_sigma_r2"/>
</dbReference>
<dbReference type="SUPFAM" id="SSF88946">
    <property type="entry name" value="Sigma2 domain of RNA polymerase sigma factors"/>
    <property type="match status" value="1"/>
</dbReference>
<proteinExistence type="inferred from homology"/>
<protein>
    <submittedName>
        <fullName evidence="7">RNA polymerase sigma factor</fullName>
    </submittedName>
</protein>
<dbReference type="NCBIfam" id="TIGR02937">
    <property type="entry name" value="sigma70-ECF"/>
    <property type="match status" value="1"/>
</dbReference>
<accession>A0ABV7IS46</accession>
<dbReference type="Pfam" id="PF08281">
    <property type="entry name" value="Sigma70_r4_2"/>
    <property type="match status" value="1"/>
</dbReference>
<dbReference type="InterPro" id="IPR036388">
    <property type="entry name" value="WH-like_DNA-bd_sf"/>
</dbReference>
<name>A0ABV7IS46_9SPHN</name>
<dbReference type="InterPro" id="IPR014284">
    <property type="entry name" value="RNA_pol_sigma-70_dom"/>
</dbReference>
<dbReference type="InterPro" id="IPR013249">
    <property type="entry name" value="RNA_pol_sigma70_r4_t2"/>
</dbReference>
<dbReference type="RefSeq" id="WP_379510879.1">
    <property type="nucleotide sequence ID" value="NZ_JBHRTQ010000015.1"/>
</dbReference>
<dbReference type="SUPFAM" id="SSF88659">
    <property type="entry name" value="Sigma3 and sigma4 domains of RNA polymerase sigma factors"/>
    <property type="match status" value="1"/>
</dbReference>
<keyword evidence="8" id="KW-1185">Reference proteome</keyword>
<evidence type="ECO:0000259" key="6">
    <source>
        <dbReference type="Pfam" id="PF22029"/>
    </source>
</evidence>
<evidence type="ECO:0000256" key="4">
    <source>
        <dbReference type="ARBA" id="ARBA00023163"/>
    </source>
</evidence>
<dbReference type="Gene3D" id="1.10.1740.10">
    <property type="match status" value="1"/>
</dbReference>
<dbReference type="PANTHER" id="PTHR43133">
    <property type="entry name" value="RNA POLYMERASE ECF-TYPE SIGMA FACTO"/>
    <property type="match status" value="1"/>
</dbReference>
<evidence type="ECO:0000256" key="1">
    <source>
        <dbReference type="ARBA" id="ARBA00010641"/>
    </source>
</evidence>